<evidence type="ECO:0000259" key="10">
    <source>
        <dbReference type="PROSITE" id="PS50893"/>
    </source>
</evidence>
<evidence type="ECO:0000256" key="2">
    <source>
        <dbReference type="ARBA" id="ARBA00022448"/>
    </source>
</evidence>
<dbReference type="PROSITE" id="PS00211">
    <property type="entry name" value="ABC_TRANSPORTER_1"/>
    <property type="match status" value="1"/>
</dbReference>
<keyword evidence="4" id="KW-0410">Iron transport</keyword>
<keyword evidence="3" id="KW-1003">Cell membrane</keyword>
<reference evidence="11 12" key="1">
    <citation type="submission" date="2023-12" db="EMBL/GenBank/DDBJ databases">
        <title>Baltic Sea Cyanobacteria.</title>
        <authorList>
            <person name="Delbaje E."/>
            <person name="Fewer D.P."/>
            <person name="Shishido T.K."/>
        </authorList>
    </citation>
    <scope>NUCLEOTIDE SEQUENCE [LARGE SCALE GENOMIC DNA]</scope>
    <source>
        <strain evidence="11 12">CCNP 1315</strain>
    </source>
</reference>
<sequence>MAKLKIDGTWKRFGEAAAVADVSLEVDSGEFVALLGPSGCGKTTLLRLIAGFERPDGGTIAIGGRPVADTGGLFVPPEHRRVGMVFQSYALWPHMDVAENVGYPLRVRKVSKAETATRVAAALAQVGLDGLGDRRPANLSGGQRQRVALARCLAMEPDVVLLDEPLANLDAHLRESMQLQFRDFHRATSATMVYVT</sequence>
<evidence type="ECO:0000256" key="6">
    <source>
        <dbReference type="ARBA" id="ARBA00022840"/>
    </source>
</evidence>
<dbReference type="PANTHER" id="PTHR42781:SF4">
    <property type="entry name" value="SPERMIDINE_PUTRESCINE IMPORT ATP-BINDING PROTEIN POTA"/>
    <property type="match status" value="1"/>
</dbReference>
<dbReference type="GO" id="GO:0005524">
    <property type="term" value="F:ATP binding"/>
    <property type="evidence" value="ECO:0007669"/>
    <property type="project" value="UniProtKB-KW"/>
</dbReference>
<dbReference type="InterPro" id="IPR003439">
    <property type="entry name" value="ABC_transporter-like_ATP-bd"/>
</dbReference>
<dbReference type="InterPro" id="IPR017871">
    <property type="entry name" value="ABC_transporter-like_CS"/>
</dbReference>
<keyword evidence="5" id="KW-0547">Nucleotide-binding</keyword>
<organism evidence="11 12">
    <name type="scientific">Limnoraphis robusta CCNP1315</name>
    <dbReference type="NCBI Taxonomy" id="3110306"/>
    <lineage>
        <taxon>Bacteria</taxon>
        <taxon>Bacillati</taxon>
        <taxon>Cyanobacteriota</taxon>
        <taxon>Cyanophyceae</taxon>
        <taxon>Oscillatoriophycideae</taxon>
        <taxon>Oscillatoriales</taxon>
        <taxon>Sirenicapillariaceae</taxon>
        <taxon>Limnoraphis</taxon>
    </lineage>
</organism>
<evidence type="ECO:0000256" key="4">
    <source>
        <dbReference type="ARBA" id="ARBA00022496"/>
    </source>
</evidence>
<dbReference type="InterPro" id="IPR050093">
    <property type="entry name" value="ABC_SmlMolc_Importer"/>
</dbReference>
<dbReference type="Gene3D" id="3.40.50.300">
    <property type="entry name" value="P-loop containing nucleotide triphosphate hydrolases"/>
    <property type="match status" value="1"/>
</dbReference>
<feature type="non-terminal residue" evidence="11">
    <location>
        <position position="196"/>
    </location>
</feature>
<dbReference type="PANTHER" id="PTHR42781">
    <property type="entry name" value="SPERMIDINE/PUTRESCINE IMPORT ATP-BINDING PROTEIN POTA"/>
    <property type="match status" value="1"/>
</dbReference>
<evidence type="ECO:0000256" key="1">
    <source>
        <dbReference type="ARBA" id="ARBA00004417"/>
    </source>
</evidence>
<dbReference type="SUPFAM" id="SSF52540">
    <property type="entry name" value="P-loop containing nucleoside triphosphate hydrolases"/>
    <property type="match status" value="1"/>
</dbReference>
<dbReference type="Pfam" id="PF00005">
    <property type="entry name" value="ABC_tran"/>
    <property type="match status" value="1"/>
</dbReference>
<dbReference type="InterPro" id="IPR003593">
    <property type="entry name" value="AAA+_ATPase"/>
</dbReference>
<evidence type="ECO:0000256" key="9">
    <source>
        <dbReference type="ARBA" id="ARBA00023136"/>
    </source>
</evidence>
<proteinExistence type="predicted"/>
<evidence type="ECO:0000256" key="8">
    <source>
        <dbReference type="ARBA" id="ARBA00023065"/>
    </source>
</evidence>
<keyword evidence="2" id="KW-0813">Transport</keyword>
<evidence type="ECO:0000313" key="12">
    <source>
        <dbReference type="Proteomes" id="UP001301728"/>
    </source>
</evidence>
<dbReference type="PROSITE" id="PS50893">
    <property type="entry name" value="ABC_TRANSPORTER_2"/>
    <property type="match status" value="1"/>
</dbReference>
<name>A0ABU5UB79_9CYAN</name>
<evidence type="ECO:0000256" key="3">
    <source>
        <dbReference type="ARBA" id="ARBA00022475"/>
    </source>
</evidence>
<gene>
    <name evidence="11" type="ORF">VB854_31055</name>
</gene>
<keyword evidence="8" id="KW-0406">Ion transport</keyword>
<dbReference type="SMART" id="SM00382">
    <property type="entry name" value="AAA"/>
    <property type="match status" value="1"/>
</dbReference>
<dbReference type="Proteomes" id="UP001301728">
    <property type="component" value="Unassembled WGS sequence"/>
</dbReference>
<accession>A0ABU5UB79</accession>
<keyword evidence="9" id="KW-0472">Membrane</keyword>
<keyword evidence="7" id="KW-0408">Iron</keyword>
<feature type="domain" description="ABC transporter" evidence="10">
    <location>
        <begin position="4"/>
        <end position="196"/>
    </location>
</feature>
<dbReference type="InterPro" id="IPR015853">
    <property type="entry name" value="ABC_transpr_FbpC"/>
</dbReference>
<keyword evidence="12" id="KW-1185">Reference proteome</keyword>
<protein>
    <submittedName>
        <fullName evidence="11">ABC transporter ATP-binding protein</fullName>
    </submittedName>
</protein>
<evidence type="ECO:0000256" key="7">
    <source>
        <dbReference type="ARBA" id="ARBA00023004"/>
    </source>
</evidence>
<dbReference type="EMBL" id="JAYGHT010000237">
    <property type="protein sequence ID" value="MEA5523378.1"/>
    <property type="molecule type" value="Genomic_DNA"/>
</dbReference>
<dbReference type="RefSeq" id="WP_323307079.1">
    <property type="nucleotide sequence ID" value="NZ_JAYGHT010000237.1"/>
</dbReference>
<comment type="caution">
    <text evidence="11">The sequence shown here is derived from an EMBL/GenBank/DDBJ whole genome shotgun (WGS) entry which is preliminary data.</text>
</comment>
<evidence type="ECO:0000313" key="11">
    <source>
        <dbReference type="EMBL" id="MEA5523378.1"/>
    </source>
</evidence>
<comment type="subcellular location">
    <subcellularLocation>
        <location evidence="1">Cell inner membrane</location>
        <topology evidence="1">Peripheral membrane protein</topology>
    </subcellularLocation>
</comment>
<evidence type="ECO:0000256" key="5">
    <source>
        <dbReference type="ARBA" id="ARBA00022741"/>
    </source>
</evidence>
<dbReference type="InterPro" id="IPR027417">
    <property type="entry name" value="P-loop_NTPase"/>
</dbReference>
<dbReference type="CDD" id="cd03259">
    <property type="entry name" value="ABC_Carb_Solutes_like"/>
    <property type="match status" value="1"/>
</dbReference>
<keyword evidence="6 11" id="KW-0067">ATP-binding</keyword>